<keyword evidence="2" id="KW-1185">Reference proteome</keyword>
<evidence type="ECO:0000313" key="1">
    <source>
        <dbReference type="EMBL" id="UYG18069.1"/>
    </source>
</evidence>
<gene>
    <name evidence="1" type="ORF">BRM3_06585</name>
</gene>
<sequence length="296" mass="31397">MNATPPSGSGGLLAEHCLALLRAREGAAYVLERRLAGGRQGGAWLVRDAEKRPAVLKATVDPGLLARRRETSALVRALVARGYPTPAWIHDGVSEDGVAYVVSEYVEGSTPAWAEVDVRQLLDAIELQKRVAAPSAQTWSDYAQHVASDHSPTMRGLEGRGAAVERLLDRASCGLRSLGEIDLPRSDAVHGDLELGNTISVADRVVVVDIDACGPGTRALDHAWLYRDAARHGAADSVCSQIRAAGSAVAGEAVFRFCLVVACLELVAFVAAHGTAASLSVEADHARRCLERAARR</sequence>
<dbReference type="SUPFAM" id="SSF56112">
    <property type="entry name" value="Protein kinase-like (PK-like)"/>
    <property type="match status" value="1"/>
</dbReference>
<proteinExistence type="predicted"/>
<dbReference type="Proteomes" id="UP001164305">
    <property type="component" value="Chromosome"/>
</dbReference>
<dbReference type="EMBL" id="CP107020">
    <property type="protein sequence ID" value="UYG18069.1"/>
    <property type="molecule type" value="Genomic_DNA"/>
</dbReference>
<name>A0ABY6G536_9MICO</name>
<organism evidence="1 2">
    <name type="scientific">Brachybacterium huguangmaarense</name>
    <dbReference type="NCBI Taxonomy" id="1652028"/>
    <lineage>
        <taxon>Bacteria</taxon>
        <taxon>Bacillati</taxon>
        <taxon>Actinomycetota</taxon>
        <taxon>Actinomycetes</taxon>
        <taxon>Micrococcales</taxon>
        <taxon>Dermabacteraceae</taxon>
        <taxon>Brachybacterium</taxon>
    </lineage>
</organism>
<protein>
    <recommendedName>
        <fullName evidence="3">Aminoglycoside phosphotransferase domain-containing protein</fullName>
    </recommendedName>
</protein>
<dbReference type="Gene3D" id="3.90.1200.10">
    <property type="match status" value="1"/>
</dbReference>
<dbReference type="RefSeq" id="WP_263595273.1">
    <property type="nucleotide sequence ID" value="NZ_CP107020.1"/>
</dbReference>
<reference evidence="1" key="1">
    <citation type="submission" date="2022-10" db="EMBL/GenBank/DDBJ databases">
        <title>Whole-Genome Sequencing of Brachybacterium huguangmaarense BRM-3, Isolated from Betula schmidtii.</title>
        <authorList>
            <person name="Haam D."/>
        </authorList>
    </citation>
    <scope>NUCLEOTIDE SEQUENCE</scope>
    <source>
        <strain evidence="1">BRM-3</strain>
    </source>
</reference>
<accession>A0ABY6G536</accession>
<evidence type="ECO:0000313" key="2">
    <source>
        <dbReference type="Proteomes" id="UP001164305"/>
    </source>
</evidence>
<dbReference type="InterPro" id="IPR011009">
    <property type="entry name" value="Kinase-like_dom_sf"/>
</dbReference>
<evidence type="ECO:0008006" key="3">
    <source>
        <dbReference type="Google" id="ProtNLM"/>
    </source>
</evidence>